<evidence type="ECO:0000313" key="5">
    <source>
        <dbReference type="EMBL" id="RSH90614.1"/>
    </source>
</evidence>
<evidence type="ECO:0000256" key="1">
    <source>
        <dbReference type="ARBA" id="ARBA00007409"/>
    </source>
</evidence>
<organism evidence="5 6">
    <name type="scientific">Saitozyma podzolica</name>
    <dbReference type="NCBI Taxonomy" id="1890683"/>
    <lineage>
        <taxon>Eukaryota</taxon>
        <taxon>Fungi</taxon>
        <taxon>Dikarya</taxon>
        <taxon>Basidiomycota</taxon>
        <taxon>Agaricomycotina</taxon>
        <taxon>Tremellomycetes</taxon>
        <taxon>Tremellales</taxon>
        <taxon>Trimorphomycetaceae</taxon>
        <taxon>Saitozyma</taxon>
    </lineage>
</organism>
<feature type="domain" description="GST C-terminal" evidence="4">
    <location>
        <begin position="79"/>
        <end position="205"/>
    </location>
</feature>
<dbReference type="Pfam" id="PF02798">
    <property type="entry name" value="GST_N"/>
    <property type="match status" value="1"/>
</dbReference>
<dbReference type="PROSITE" id="PS50405">
    <property type="entry name" value="GST_CTER"/>
    <property type="match status" value="1"/>
</dbReference>
<evidence type="ECO:0000313" key="6">
    <source>
        <dbReference type="Proteomes" id="UP000279259"/>
    </source>
</evidence>
<evidence type="ECO:0000256" key="2">
    <source>
        <dbReference type="RuleBase" id="RU003494"/>
    </source>
</evidence>
<dbReference type="InterPro" id="IPR036282">
    <property type="entry name" value="Glutathione-S-Trfase_C_sf"/>
</dbReference>
<evidence type="ECO:0000259" key="3">
    <source>
        <dbReference type="PROSITE" id="PS50404"/>
    </source>
</evidence>
<dbReference type="OrthoDB" id="422574at2759"/>
<proteinExistence type="inferred from homology"/>
<dbReference type="Gene3D" id="3.40.30.10">
    <property type="entry name" value="Glutaredoxin"/>
    <property type="match status" value="1"/>
</dbReference>
<sequence length="205" mass="22893">MPSSSHYIFYLTPATVCLPVHWVLHELAPHGVTFEPRLVDFSSKAQRDPSYLALNPLGRVPVLVMDNQPISECAAILLLLSERHPAANLAPTPTSPIDPTVRDWFYADTDGDPEGAKWVKSMAEKRMSDGFEVLNNQLEGNEYLVGNSATAADYLAVCLARYSRVFTNPGLEWENVRALVNRMIQKPTWEEVNRLEGITGTWPQA</sequence>
<dbReference type="InterPro" id="IPR010987">
    <property type="entry name" value="Glutathione-S-Trfase_C-like"/>
</dbReference>
<evidence type="ECO:0008006" key="7">
    <source>
        <dbReference type="Google" id="ProtNLM"/>
    </source>
</evidence>
<name>A0A427YHS1_9TREE</name>
<dbReference type="STRING" id="1890683.A0A427YHS1"/>
<dbReference type="PANTHER" id="PTHR44051">
    <property type="entry name" value="GLUTATHIONE S-TRANSFERASE-RELATED"/>
    <property type="match status" value="1"/>
</dbReference>
<comment type="similarity">
    <text evidence="1 2">Belongs to the GST superfamily.</text>
</comment>
<dbReference type="InterPro" id="IPR004046">
    <property type="entry name" value="GST_C"/>
</dbReference>
<dbReference type="Pfam" id="PF00043">
    <property type="entry name" value="GST_C"/>
    <property type="match status" value="1"/>
</dbReference>
<dbReference type="Gene3D" id="1.20.1050.10">
    <property type="match status" value="1"/>
</dbReference>
<gene>
    <name evidence="5" type="ORF">EHS25_001219</name>
</gene>
<dbReference type="SUPFAM" id="SSF47616">
    <property type="entry name" value="GST C-terminal domain-like"/>
    <property type="match status" value="1"/>
</dbReference>
<dbReference type="SUPFAM" id="SSF52833">
    <property type="entry name" value="Thioredoxin-like"/>
    <property type="match status" value="1"/>
</dbReference>
<dbReference type="CDD" id="cd03057">
    <property type="entry name" value="GST_N_Beta"/>
    <property type="match status" value="1"/>
</dbReference>
<dbReference type="Proteomes" id="UP000279259">
    <property type="component" value="Unassembled WGS sequence"/>
</dbReference>
<evidence type="ECO:0000259" key="4">
    <source>
        <dbReference type="PROSITE" id="PS50405"/>
    </source>
</evidence>
<reference evidence="5 6" key="1">
    <citation type="submission" date="2018-11" db="EMBL/GenBank/DDBJ databases">
        <title>Genome sequence of Saitozyma podzolica DSM 27192.</title>
        <authorList>
            <person name="Aliyu H."/>
            <person name="Gorte O."/>
            <person name="Ochsenreither K."/>
        </authorList>
    </citation>
    <scope>NUCLEOTIDE SEQUENCE [LARGE SCALE GENOMIC DNA]</scope>
    <source>
        <strain evidence="5 6">DSM 27192</strain>
    </source>
</reference>
<protein>
    <recommendedName>
        <fullName evidence="7">GST N-terminal domain-containing protein</fullName>
    </recommendedName>
</protein>
<dbReference type="PROSITE" id="PS50404">
    <property type="entry name" value="GST_NTER"/>
    <property type="match status" value="1"/>
</dbReference>
<comment type="caution">
    <text evidence="5">The sequence shown here is derived from an EMBL/GenBank/DDBJ whole genome shotgun (WGS) entry which is preliminary data.</text>
</comment>
<dbReference type="PANTHER" id="PTHR44051:SF21">
    <property type="entry name" value="GLUTATHIONE S-TRANSFERASE FAMILY PROTEIN"/>
    <property type="match status" value="1"/>
</dbReference>
<keyword evidence="6" id="KW-1185">Reference proteome</keyword>
<dbReference type="InterPro" id="IPR004045">
    <property type="entry name" value="Glutathione_S-Trfase_N"/>
</dbReference>
<dbReference type="InterPro" id="IPR036249">
    <property type="entry name" value="Thioredoxin-like_sf"/>
</dbReference>
<accession>A0A427YHS1</accession>
<dbReference type="AlphaFoldDB" id="A0A427YHS1"/>
<feature type="domain" description="GST N-terminal" evidence="3">
    <location>
        <begin position="7"/>
        <end position="88"/>
    </location>
</feature>
<dbReference type="EMBL" id="RSCD01000010">
    <property type="protein sequence ID" value="RSH90614.1"/>
    <property type="molecule type" value="Genomic_DNA"/>
</dbReference>